<evidence type="ECO:0000256" key="11">
    <source>
        <dbReference type="RuleBase" id="RU003357"/>
    </source>
</evidence>
<keyword evidence="13" id="KW-0732">Signal</keyword>
<gene>
    <name evidence="17" type="ORF">D2V08_15145</name>
</gene>
<dbReference type="SUPFAM" id="SSF56935">
    <property type="entry name" value="Porins"/>
    <property type="match status" value="1"/>
</dbReference>
<dbReference type="AlphaFoldDB" id="A0A3A1N585"/>
<keyword evidence="4" id="KW-0410">Iron transport</keyword>
<dbReference type="OrthoDB" id="9768177at2"/>
<dbReference type="Pfam" id="PF07715">
    <property type="entry name" value="Plug"/>
    <property type="match status" value="1"/>
</dbReference>
<dbReference type="SUPFAM" id="SSF49464">
    <property type="entry name" value="Carboxypeptidase regulatory domain-like"/>
    <property type="match status" value="1"/>
</dbReference>
<evidence type="ECO:0000313" key="17">
    <source>
        <dbReference type="EMBL" id="RIV30433.1"/>
    </source>
</evidence>
<keyword evidence="8 10" id="KW-0472">Membrane</keyword>
<feature type="region of interest" description="Disordered" evidence="12">
    <location>
        <begin position="1065"/>
        <end position="1090"/>
    </location>
</feature>
<dbReference type="Gene3D" id="2.170.130.10">
    <property type="entry name" value="TonB-dependent receptor, plug domain"/>
    <property type="match status" value="1"/>
</dbReference>
<dbReference type="InterPro" id="IPR008969">
    <property type="entry name" value="CarboxyPept-like_regulatory"/>
</dbReference>
<keyword evidence="5 10" id="KW-0812">Transmembrane</keyword>
<sequence>MKKTKTIRATAPRLGKRLLYGFFLLFMLGQVNAASCAQYDKVAMSFDDTRLSDVFETITESTGYKFFYEASEVDIDRKVTVNGNNLCIQDFLKEVFQDTDLSFEIIERQIVIKKKNKTLPNLVPQKKINAENPQSNLTGVVLDEAGIPLAGATIIAKGTNEGTTTDFDGNFEITMPSGVSVIRVTYIGFKAKEVDVAGQTSVTITLEQDAAALEEVVVVGYGTLAKKKVTGSVVSITPETITEVPALTPESALIGQVTGVQVQEVSGEPGAAPNIRVRGSGSISAGNDPLFVVDGIPISRNLTSSSQLGGVANRRATFQPPTINPLATLNPNDIESIQVLKDASAAAIYGSRGGNGVLLITTKKGSNGDEGVFSFDSFVSMQSVANKIDLMNAQELIDFTIDARNNNYLQSVDGASIDDPIGPGDRGDTNFEIPESFLNWDGTDTDWQDLIFKTGIVQSYNFSYASPVRNKTSFYASTGYFSQTGVIDKAKFERYSVMLNLNSQLTEKLNLDLRLAPTVTENQRVPASSPYFARPPGIVYSGLVHSPTVSPYNADGTINQLNNQSYLGGGTTTASNPLAIIEAVDDQIFQFQTRGNLALTYDILPELSFKTFGGVYINLYNQDFYRSNTLLYRNNANGDPYGQASSSTETNWLWENTLNWKKEFGDHYIDAVLGYMAQKDNLTLKQVLANNYPDDLVPTVSGGQVFGGTSVKEQWSLLSSLFRVNYSFKDKYLFTGTFRTDKSSRFGKNNQTGYFPSFSLGWRLNEEEFLVDSETISELKLRVSWGQTGNFEIPNYGAVGLLSPQNYNLGGNQINGLVQSTIPNPDLTWEKSEQIDAGIELGLFNNRVFLLADYYDTKTKDLLLNVAISSVSGFETQLRNLGEVQNRGFELALSTKNFVGEDFTWNTNINFSTNKNEVLSLNESNEPIFSSGSAGVRHVTRVGDPIGSYYGYVTDGIYQSQEEIDNAPFDTQAPDPAPGDIRFKDVDGDGEITPDDRTVTGSYFPDFTWGVNNRLTYKNIDFSFLIQGVEGNEILNLTSRHMKNGEANFNSYAIFNERWRSPSEPGNGYIPRADRQTGNHGNNNRPSSFQVEDGSYVRLRNLTLGYTVPTNNFFGSKIQKLRFYVTGTNLFTITDYLGYNPEVSSITTNSLTPGEDYGAFPLTKSFTLGINLKF</sequence>
<keyword evidence="3 10" id="KW-1134">Transmembrane beta strand</keyword>
<evidence type="ECO:0000256" key="2">
    <source>
        <dbReference type="ARBA" id="ARBA00022448"/>
    </source>
</evidence>
<evidence type="ECO:0000259" key="16">
    <source>
        <dbReference type="Pfam" id="PF07715"/>
    </source>
</evidence>
<feature type="compositionally biased region" description="Polar residues" evidence="12">
    <location>
        <begin position="1078"/>
        <end position="1090"/>
    </location>
</feature>
<evidence type="ECO:0000256" key="6">
    <source>
        <dbReference type="ARBA" id="ARBA00023004"/>
    </source>
</evidence>
<comment type="similarity">
    <text evidence="10 11">Belongs to the TonB-dependent receptor family.</text>
</comment>
<evidence type="ECO:0000313" key="18">
    <source>
        <dbReference type="Proteomes" id="UP000266067"/>
    </source>
</evidence>
<dbReference type="GO" id="GO:0006826">
    <property type="term" value="P:iron ion transport"/>
    <property type="evidence" value="ECO:0007669"/>
    <property type="project" value="UniProtKB-KW"/>
</dbReference>
<accession>A0A3A1N585</accession>
<dbReference type="InterPro" id="IPR036942">
    <property type="entry name" value="Beta-barrel_TonB_sf"/>
</dbReference>
<evidence type="ECO:0000256" key="8">
    <source>
        <dbReference type="ARBA" id="ARBA00023136"/>
    </source>
</evidence>
<dbReference type="InterPro" id="IPR037066">
    <property type="entry name" value="Plug_dom_sf"/>
</dbReference>
<keyword evidence="18" id="KW-1185">Reference proteome</keyword>
<dbReference type="NCBIfam" id="TIGR04056">
    <property type="entry name" value="OMP_RagA_SusC"/>
    <property type="match status" value="1"/>
</dbReference>
<dbReference type="GO" id="GO:0009279">
    <property type="term" value="C:cell outer membrane"/>
    <property type="evidence" value="ECO:0007669"/>
    <property type="project" value="UniProtKB-SubCell"/>
</dbReference>
<dbReference type="Gene3D" id="2.40.170.20">
    <property type="entry name" value="TonB-dependent receptor, beta-barrel domain"/>
    <property type="match status" value="1"/>
</dbReference>
<feature type="domain" description="TonB-dependent receptor plug" evidence="16">
    <location>
        <begin position="226"/>
        <end position="357"/>
    </location>
</feature>
<evidence type="ECO:0000256" key="1">
    <source>
        <dbReference type="ARBA" id="ARBA00004571"/>
    </source>
</evidence>
<proteinExistence type="inferred from homology"/>
<dbReference type="PROSITE" id="PS52016">
    <property type="entry name" value="TONB_DEPENDENT_REC_3"/>
    <property type="match status" value="1"/>
</dbReference>
<evidence type="ECO:0000259" key="15">
    <source>
        <dbReference type="Pfam" id="PF07660"/>
    </source>
</evidence>
<organism evidence="17 18">
    <name type="scientific">Flagellimonas lutimaris</name>
    <dbReference type="NCBI Taxonomy" id="475082"/>
    <lineage>
        <taxon>Bacteria</taxon>
        <taxon>Pseudomonadati</taxon>
        <taxon>Bacteroidota</taxon>
        <taxon>Flavobacteriia</taxon>
        <taxon>Flavobacteriales</taxon>
        <taxon>Flavobacteriaceae</taxon>
        <taxon>Flagellimonas</taxon>
    </lineage>
</organism>
<comment type="subcellular location">
    <subcellularLocation>
        <location evidence="1 10">Cell outer membrane</location>
        <topology evidence="1 10">Multi-pass membrane protein</topology>
    </subcellularLocation>
</comment>
<protein>
    <submittedName>
        <fullName evidence="17">SusC/RagA family TonB-linked outer membrane protein</fullName>
    </submittedName>
</protein>
<dbReference type="Pfam" id="PF13715">
    <property type="entry name" value="CarbopepD_reg_2"/>
    <property type="match status" value="1"/>
</dbReference>
<dbReference type="InterPro" id="IPR011662">
    <property type="entry name" value="Secretin/TonB_short_N"/>
</dbReference>
<feature type="chain" id="PRO_5017337912" evidence="13">
    <location>
        <begin position="34"/>
        <end position="1174"/>
    </location>
</feature>
<evidence type="ECO:0000256" key="3">
    <source>
        <dbReference type="ARBA" id="ARBA00022452"/>
    </source>
</evidence>
<dbReference type="Proteomes" id="UP000266067">
    <property type="component" value="Unassembled WGS sequence"/>
</dbReference>
<dbReference type="Pfam" id="PF00593">
    <property type="entry name" value="TonB_dep_Rec_b-barrel"/>
    <property type="match status" value="1"/>
</dbReference>
<dbReference type="InterPro" id="IPR023997">
    <property type="entry name" value="TonB-dep_OMP_SusC/RagA_CS"/>
</dbReference>
<dbReference type="InterPro" id="IPR012910">
    <property type="entry name" value="Plug_dom"/>
</dbReference>
<evidence type="ECO:0000256" key="4">
    <source>
        <dbReference type="ARBA" id="ARBA00022496"/>
    </source>
</evidence>
<feature type="domain" description="TonB-dependent receptor-like beta-barrel" evidence="14">
    <location>
        <begin position="550"/>
        <end position="1130"/>
    </location>
</feature>
<evidence type="ECO:0000256" key="5">
    <source>
        <dbReference type="ARBA" id="ARBA00022692"/>
    </source>
</evidence>
<dbReference type="RefSeq" id="WP_119609072.1">
    <property type="nucleotide sequence ID" value="NZ_QXFH01000077.1"/>
</dbReference>
<evidence type="ECO:0000256" key="10">
    <source>
        <dbReference type="PROSITE-ProRule" id="PRU01360"/>
    </source>
</evidence>
<dbReference type="Pfam" id="PF07660">
    <property type="entry name" value="STN"/>
    <property type="match status" value="1"/>
</dbReference>
<evidence type="ECO:0000256" key="13">
    <source>
        <dbReference type="SAM" id="SignalP"/>
    </source>
</evidence>
<name>A0A3A1N585_9FLAO</name>
<dbReference type="NCBIfam" id="TIGR04057">
    <property type="entry name" value="SusC_RagA_signa"/>
    <property type="match status" value="1"/>
</dbReference>
<reference evidence="17 18" key="1">
    <citation type="submission" date="2018-08" db="EMBL/GenBank/DDBJ databases">
        <title>Proposal of Muricauda 72 sp.nov. and Muricauda NH166 sp.nov., isolated from seawater.</title>
        <authorList>
            <person name="Cheng H."/>
            <person name="Wu Y.-H."/>
            <person name="Guo L.-L."/>
            <person name="Xu X.-W."/>
        </authorList>
    </citation>
    <scope>NUCLEOTIDE SEQUENCE [LARGE SCALE GENOMIC DNA]</scope>
    <source>
        <strain evidence="17 18">KCTC 22173</strain>
    </source>
</reference>
<dbReference type="InterPro" id="IPR000531">
    <property type="entry name" value="Beta-barrel_TonB"/>
</dbReference>
<keyword evidence="4" id="KW-0406">Ion transport</keyword>
<keyword evidence="6" id="KW-0408">Iron</keyword>
<comment type="caution">
    <text evidence="17">The sequence shown here is derived from an EMBL/GenBank/DDBJ whole genome shotgun (WGS) entry which is preliminary data.</text>
</comment>
<dbReference type="Gene3D" id="2.60.40.1120">
    <property type="entry name" value="Carboxypeptidase-like, regulatory domain"/>
    <property type="match status" value="1"/>
</dbReference>
<keyword evidence="7 11" id="KW-0798">TonB box</keyword>
<dbReference type="InterPro" id="IPR023996">
    <property type="entry name" value="TonB-dep_OMP_SusC/RagA"/>
</dbReference>
<evidence type="ECO:0000259" key="14">
    <source>
        <dbReference type="Pfam" id="PF00593"/>
    </source>
</evidence>
<keyword evidence="9 10" id="KW-0998">Cell outer membrane</keyword>
<feature type="signal peptide" evidence="13">
    <location>
        <begin position="1"/>
        <end position="33"/>
    </location>
</feature>
<evidence type="ECO:0000256" key="7">
    <source>
        <dbReference type="ARBA" id="ARBA00023077"/>
    </source>
</evidence>
<evidence type="ECO:0000256" key="12">
    <source>
        <dbReference type="SAM" id="MobiDB-lite"/>
    </source>
</evidence>
<dbReference type="EMBL" id="QXFH01000077">
    <property type="protein sequence ID" value="RIV30433.1"/>
    <property type="molecule type" value="Genomic_DNA"/>
</dbReference>
<evidence type="ECO:0000256" key="9">
    <source>
        <dbReference type="ARBA" id="ARBA00023237"/>
    </source>
</evidence>
<dbReference type="InterPro" id="IPR039426">
    <property type="entry name" value="TonB-dep_rcpt-like"/>
</dbReference>
<keyword evidence="2 10" id="KW-0813">Transport</keyword>
<feature type="domain" description="Secretin/TonB short N-terminal" evidence="15">
    <location>
        <begin position="64"/>
        <end position="115"/>
    </location>
</feature>